<evidence type="ECO:0000256" key="1">
    <source>
        <dbReference type="SAM" id="MobiDB-lite"/>
    </source>
</evidence>
<keyword evidence="3" id="KW-1185">Reference proteome</keyword>
<dbReference type="OrthoDB" id="3565390at2759"/>
<dbReference type="Proteomes" id="UP000509510">
    <property type="component" value="Chromosome VI"/>
</dbReference>
<feature type="region of interest" description="Disordered" evidence="1">
    <location>
        <begin position="1"/>
        <end position="90"/>
    </location>
</feature>
<feature type="compositionally biased region" description="Low complexity" evidence="1">
    <location>
        <begin position="76"/>
        <end position="90"/>
    </location>
</feature>
<gene>
    <name evidence="2" type="ORF">TRUGW13939_11528</name>
</gene>
<dbReference type="AlphaFoldDB" id="A0A7H8RD54"/>
<proteinExistence type="predicted"/>
<feature type="compositionally biased region" description="Low complexity" evidence="1">
    <location>
        <begin position="207"/>
        <end position="230"/>
    </location>
</feature>
<dbReference type="GeneID" id="55999006"/>
<sequence>MTASTVVSSTTSSLSESSSTPARSSSPSNWGPTTNRTSGSISSSTSLSSVSASMRVSNTVTSSSGPVRPSASNTVSLSTGSSPLTSTRPSGSASLIVQRLTEPNGPIVTVTLPTSASVTGLETLTISGSTLTVKPISITSSVSSTPSASTSNVETFTEPDGSSVVLTLPPGCPASRSSITIADSCPDPSGPTPANDAPPESPEPTNSQTSSLLSSSSSSSSPSACSATLSVPVPPSQLTAPTVTLNPALRHSLRQHVALFDNLIIFTSATKAHILNYSGHHDSRADFHRVRKLLCLDVDNHALRDSARAVHNVRCLQQLGCDSDIDIDRTTYSNRASLYRHFYRFGLWQVLEQTQLNAIGQCYSPTDSSGNPISFECFSITYISTAVSDSASLSAFKEAGCSSRDDSQVMDYANLTAIDYDNETPFTMKSLSLYGA</sequence>
<feature type="compositionally biased region" description="Low complexity" evidence="1">
    <location>
        <begin position="139"/>
        <end position="151"/>
    </location>
</feature>
<evidence type="ECO:0000313" key="3">
    <source>
        <dbReference type="Proteomes" id="UP000509510"/>
    </source>
</evidence>
<evidence type="ECO:0000313" key="2">
    <source>
        <dbReference type="EMBL" id="QKX64354.1"/>
    </source>
</evidence>
<dbReference type="EMBL" id="CP055903">
    <property type="protein sequence ID" value="QKX64354.1"/>
    <property type="molecule type" value="Genomic_DNA"/>
</dbReference>
<organism evidence="2 3">
    <name type="scientific">Talaromyces rugulosus</name>
    <name type="common">Penicillium rugulosum</name>
    <dbReference type="NCBI Taxonomy" id="121627"/>
    <lineage>
        <taxon>Eukaryota</taxon>
        <taxon>Fungi</taxon>
        <taxon>Dikarya</taxon>
        <taxon>Ascomycota</taxon>
        <taxon>Pezizomycotina</taxon>
        <taxon>Eurotiomycetes</taxon>
        <taxon>Eurotiomycetidae</taxon>
        <taxon>Eurotiales</taxon>
        <taxon>Trichocomaceae</taxon>
        <taxon>Talaromyces</taxon>
        <taxon>Talaromyces sect. Islandici</taxon>
    </lineage>
</organism>
<feature type="compositionally biased region" description="Low complexity" evidence="1">
    <location>
        <begin position="1"/>
        <end position="59"/>
    </location>
</feature>
<protein>
    <submittedName>
        <fullName evidence="2">Uncharacterized protein</fullName>
    </submittedName>
</protein>
<dbReference type="RefSeq" id="XP_035350528.1">
    <property type="nucleotide sequence ID" value="XM_035494635.1"/>
</dbReference>
<feature type="compositionally biased region" description="Polar residues" evidence="1">
    <location>
        <begin position="60"/>
        <end position="75"/>
    </location>
</feature>
<dbReference type="KEGG" id="trg:TRUGW13939_11528"/>
<feature type="region of interest" description="Disordered" evidence="1">
    <location>
        <begin position="139"/>
        <end position="232"/>
    </location>
</feature>
<reference evidence="3" key="1">
    <citation type="submission" date="2020-06" db="EMBL/GenBank/DDBJ databases">
        <title>A chromosome-scale genome assembly of Talaromyces rugulosus W13939.</title>
        <authorList>
            <person name="Wang B."/>
            <person name="Guo L."/>
            <person name="Ye K."/>
            <person name="Wang L."/>
        </authorList>
    </citation>
    <scope>NUCLEOTIDE SEQUENCE [LARGE SCALE GENOMIC DNA]</scope>
    <source>
        <strain evidence="3">W13939</strain>
    </source>
</reference>
<accession>A0A7H8RD54</accession>
<name>A0A7H8RD54_TALRU</name>